<dbReference type="GeneID" id="8297180"/>
<comment type="subcellular location">
    <subcellularLocation>
        <location evidence="1">Mitochondrion</location>
    </subcellularLocation>
</comment>
<dbReference type="AlphaFoldDB" id="C5M5A5"/>
<sequence length="870" mass="100255">MFRAIQHVRPYSRSQMLLHSSKRLFAIKPIGKRLQDAVEHDIYNTRDAQIPEKKYQRVAKTSYNLNKALKSLKDRYDAVAFIDNDQKAFNIHRLKIVDLKYNSPMAKVIFDNLLRIKEVTGRQIDRNLALALLGTDGAQLSDEFYVSNNVNELLSLDGDISRALYLCRIAKSDAAIVGMNFIMQWLLARGKIEEALKIFNSRKSSGIPSSKFTYITLLDGIAKQLEWGYPNRKYIWKAIRIFKNWRAELAKKGETVPIEGFNACLSILVKDFTNRQALAWKFFDELEEDKEQGFRRIDADAQTFTILLQGIKKYTDVERNTLMKDKNIGKNPRLLSLMDLEAGHIKIAQLVMDRAKQLATPPKKTGDEEVDEKAIRYWNRTKLEIDMPLVSVYINSLISRNSGTGPDLRSGSHYLYNQTALSILRQVSPEIDGLLNFIEKVTNAPVCQPSEQLKKTTDARFNDAAKNPGNGLEKIKYVKDLKSLNPRNVVAELNVDNFNPQVIIPRNSGFPKNSVSMIDFTRKSGNDSNLKNQYGVNKFLLNQTFDCLVNLGRWNELVIAYWYSFVQWGGLKVDLTLFHDRPNVVTGVLKKGESLEPTKSDKRAIPTIIDELMPRFLITKVWEDQSRVANGSTKTRLILELFQLLVNKKFNSNGVILGYDTLKRLWPVLNKDINYYHRSNERFQTQDKIPGMSYKQAEEFARNLVMMNAVTRDWARKFTNSRRVPLDYYDNMNKVLERVYGTKWLDVTLEQTIYIHKLLVKACIKYYKPQSFVKPYEADITYPRCIQVSFSYLIKTLQNMDNLTAENLRLLNDLRKLRGMKPHTKTDADESELKALLKEIHDIIDVDDQTLTKSTTVKENAGSIVKEEIK</sequence>
<dbReference type="InterPro" id="IPR002885">
    <property type="entry name" value="PPR_rpt"/>
</dbReference>
<protein>
    <recommendedName>
        <fullName evidence="2">Mitochondrial 15S rRNA processing factor CCM1</fullName>
    </recommendedName>
</protein>
<gene>
    <name evidence="3" type="ORF">CTRG_02083</name>
</gene>
<proteinExistence type="predicted"/>
<dbReference type="STRING" id="294747.C5M5A5"/>
<dbReference type="HOGENOM" id="CLU_015498_0_0_1"/>
<dbReference type="OrthoDB" id="185373at2759"/>
<keyword evidence="4" id="KW-1185">Reference proteome</keyword>
<evidence type="ECO:0000256" key="2">
    <source>
        <dbReference type="ARBA" id="ARBA00044527"/>
    </source>
</evidence>
<dbReference type="Pfam" id="PF13041">
    <property type="entry name" value="PPR_2"/>
    <property type="match status" value="1"/>
</dbReference>
<dbReference type="Proteomes" id="UP000002037">
    <property type="component" value="Unassembled WGS sequence"/>
</dbReference>
<dbReference type="Gene3D" id="1.25.40.10">
    <property type="entry name" value="Tetratricopeptide repeat domain"/>
    <property type="match status" value="1"/>
</dbReference>
<dbReference type="eggNOG" id="ENOG502QSY4">
    <property type="taxonomic scope" value="Eukaryota"/>
</dbReference>
<organism evidence="3 4">
    <name type="scientific">Candida tropicalis (strain ATCC MYA-3404 / T1)</name>
    <name type="common">Yeast</name>
    <dbReference type="NCBI Taxonomy" id="294747"/>
    <lineage>
        <taxon>Eukaryota</taxon>
        <taxon>Fungi</taxon>
        <taxon>Dikarya</taxon>
        <taxon>Ascomycota</taxon>
        <taxon>Saccharomycotina</taxon>
        <taxon>Pichiomycetes</taxon>
        <taxon>Debaryomycetaceae</taxon>
        <taxon>Candida/Lodderomyces clade</taxon>
        <taxon>Candida</taxon>
    </lineage>
</organism>
<dbReference type="VEuPathDB" id="FungiDB:CTRG_02083"/>
<name>C5M5A5_CANTT</name>
<dbReference type="EMBL" id="GG692396">
    <property type="protein sequence ID" value="EER35221.1"/>
    <property type="molecule type" value="Genomic_DNA"/>
</dbReference>
<evidence type="ECO:0000313" key="4">
    <source>
        <dbReference type="Proteomes" id="UP000002037"/>
    </source>
</evidence>
<dbReference type="GO" id="GO:0005739">
    <property type="term" value="C:mitochondrion"/>
    <property type="evidence" value="ECO:0007669"/>
    <property type="project" value="UniProtKB-SubCell"/>
</dbReference>
<evidence type="ECO:0000256" key="1">
    <source>
        <dbReference type="ARBA" id="ARBA00004173"/>
    </source>
</evidence>
<dbReference type="InterPro" id="IPR011990">
    <property type="entry name" value="TPR-like_helical_dom_sf"/>
</dbReference>
<accession>C5M5A5</accession>
<dbReference type="KEGG" id="ctp:CTRG_02083"/>
<evidence type="ECO:0000313" key="3">
    <source>
        <dbReference type="EMBL" id="EER35221.1"/>
    </source>
</evidence>
<dbReference type="RefSeq" id="XP_002547776.1">
    <property type="nucleotide sequence ID" value="XM_002547730.1"/>
</dbReference>
<reference evidence="3 4" key="1">
    <citation type="journal article" date="2009" name="Nature">
        <title>Evolution of pathogenicity and sexual reproduction in eight Candida genomes.</title>
        <authorList>
            <person name="Butler G."/>
            <person name="Rasmussen M.D."/>
            <person name="Lin M.F."/>
            <person name="Santos M.A."/>
            <person name="Sakthikumar S."/>
            <person name="Munro C.A."/>
            <person name="Rheinbay E."/>
            <person name="Grabherr M."/>
            <person name="Forche A."/>
            <person name="Reedy J.L."/>
            <person name="Agrafioti I."/>
            <person name="Arnaud M.B."/>
            <person name="Bates S."/>
            <person name="Brown A.J."/>
            <person name="Brunke S."/>
            <person name="Costanzo M.C."/>
            <person name="Fitzpatrick D.A."/>
            <person name="de Groot P.W."/>
            <person name="Harris D."/>
            <person name="Hoyer L.L."/>
            <person name="Hube B."/>
            <person name="Klis F.M."/>
            <person name="Kodira C."/>
            <person name="Lennard N."/>
            <person name="Logue M.E."/>
            <person name="Martin R."/>
            <person name="Neiman A.M."/>
            <person name="Nikolaou E."/>
            <person name="Quail M.A."/>
            <person name="Quinn J."/>
            <person name="Santos M.C."/>
            <person name="Schmitzberger F.F."/>
            <person name="Sherlock G."/>
            <person name="Shah P."/>
            <person name="Silverstein K.A."/>
            <person name="Skrzypek M.S."/>
            <person name="Soll D."/>
            <person name="Staggs R."/>
            <person name="Stansfield I."/>
            <person name="Stumpf M.P."/>
            <person name="Sudbery P.E."/>
            <person name="Srikantha T."/>
            <person name="Zeng Q."/>
            <person name="Berman J."/>
            <person name="Berriman M."/>
            <person name="Heitman J."/>
            <person name="Gow N.A."/>
            <person name="Lorenz M.C."/>
            <person name="Birren B.W."/>
            <person name="Kellis M."/>
            <person name="Cuomo C.A."/>
        </authorList>
    </citation>
    <scope>NUCLEOTIDE SEQUENCE [LARGE SCALE GENOMIC DNA]</scope>
    <source>
        <strain evidence="4">ATCC MYA-3404 / T1</strain>
    </source>
</reference>